<dbReference type="PROSITE" id="PS52016">
    <property type="entry name" value="TONB_DEPENDENT_REC_3"/>
    <property type="match status" value="1"/>
</dbReference>
<comment type="similarity">
    <text evidence="8 9">Belongs to the TonB-dependent receptor family.</text>
</comment>
<evidence type="ECO:0000256" key="4">
    <source>
        <dbReference type="ARBA" id="ARBA00022692"/>
    </source>
</evidence>
<reference evidence="13 14" key="1">
    <citation type="submission" date="2019-03" db="EMBL/GenBank/DDBJ databases">
        <title>San Antonio Military Medical Center submission to MRSN (WRAIR), pending publication.</title>
        <authorList>
            <person name="Blyth D.M."/>
            <person name="Mccarthy S.L."/>
            <person name="Schall S.E."/>
            <person name="Stam J.A."/>
            <person name="Ong A.C."/>
            <person name="Mcgann P.T."/>
        </authorList>
    </citation>
    <scope>NUCLEOTIDE SEQUENCE [LARGE SCALE GENOMIC DNA]</scope>
    <source>
        <strain evidence="13 14">MRSN571793</strain>
    </source>
</reference>
<accession>A0A4Y8L5F8</accession>
<dbReference type="Pfam" id="PF13715">
    <property type="entry name" value="CarbopepD_reg_2"/>
    <property type="match status" value="1"/>
</dbReference>
<dbReference type="Pfam" id="PF07715">
    <property type="entry name" value="Plug"/>
    <property type="match status" value="1"/>
</dbReference>
<evidence type="ECO:0000256" key="1">
    <source>
        <dbReference type="ARBA" id="ARBA00004571"/>
    </source>
</evidence>
<dbReference type="AlphaFoldDB" id="A0A4Y8L5F8"/>
<dbReference type="GO" id="GO:0009279">
    <property type="term" value="C:cell outer membrane"/>
    <property type="evidence" value="ECO:0007669"/>
    <property type="project" value="UniProtKB-SubCell"/>
</dbReference>
<comment type="subcellular location">
    <subcellularLocation>
        <location evidence="1 8">Cell outer membrane</location>
        <topology evidence="1 8">Multi-pass membrane protein</topology>
    </subcellularLocation>
</comment>
<evidence type="ECO:0000256" key="2">
    <source>
        <dbReference type="ARBA" id="ARBA00022448"/>
    </source>
</evidence>
<dbReference type="NCBIfam" id="TIGR04057">
    <property type="entry name" value="SusC_RagA_signa"/>
    <property type="match status" value="1"/>
</dbReference>
<dbReference type="InterPro" id="IPR008969">
    <property type="entry name" value="CarboxyPept-like_regulatory"/>
</dbReference>
<dbReference type="InterPro" id="IPR012910">
    <property type="entry name" value="Plug_dom"/>
</dbReference>
<dbReference type="SUPFAM" id="SSF56935">
    <property type="entry name" value="Porins"/>
    <property type="match status" value="1"/>
</dbReference>
<feature type="domain" description="TonB-dependent receptor plug" evidence="12">
    <location>
        <begin position="124"/>
        <end position="238"/>
    </location>
</feature>
<dbReference type="InterPro" id="IPR000531">
    <property type="entry name" value="Beta-barrel_TonB"/>
</dbReference>
<keyword evidence="2 8" id="KW-0813">Transport</keyword>
<dbReference type="Gene3D" id="2.40.170.20">
    <property type="entry name" value="TonB-dependent receptor, beta-barrel domain"/>
    <property type="match status" value="1"/>
</dbReference>
<evidence type="ECO:0000256" key="10">
    <source>
        <dbReference type="SAM" id="SignalP"/>
    </source>
</evidence>
<evidence type="ECO:0000256" key="8">
    <source>
        <dbReference type="PROSITE-ProRule" id="PRU01360"/>
    </source>
</evidence>
<feature type="domain" description="TonB-dependent receptor-like beta-barrel" evidence="11">
    <location>
        <begin position="404"/>
        <end position="888"/>
    </location>
</feature>
<keyword evidence="5 9" id="KW-0798">TonB box</keyword>
<name>A0A4Y8L5F8_9BACT</name>
<evidence type="ECO:0000256" key="3">
    <source>
        <dbReference type="ARBA" id="ARBA00022452"/>
    </source>
</evidence>
<keyword evidence="6 8" id="KW-0472">Membrane</keyword>
<dbReference type="InterPro" id="IPR037066">
    <property type="entry name" value="Plug_dom_sf"/>
</dbReference>
<dbReference type="NCBIfam" id="TIGR04056">
    <property type="entry name" value="OMP_RagA_SusC"/>
    <property type="match status" value="1"/>
</dbReference>
<dbReference type="PROSITE" id="PS00018">
    <property type="entry name" value="EF_HAND_1"/>
    <property type="match status" value="1"/>
</dbReference>
<evidence type="ECO:0000256" key="6">
    <source>
        <dbReference type="ARBA" id="ARBA00023136"/>
    </source>
</evidence>
<dbReference type="STRING" id="1121485.GCA_000426485_02188"/>
<dbReference type="EMBL" id="SOML01000004">
    <property type="protein sequence ID" value="TFD96732.1"/>
    <property type="molecule type" value="Genomic_DNA"/>
</dbReference>
<dbReference type="InterPro" id="IPR039426">
    <property type="entry name" value="TonB-dep_rcpt-like"/>
</dbReference>
<keyword evidence="10" id="KW-0732">Signal</keyword>
<dbReference type="FunFam" id="2.60.40.1120:FF:000003">
    <property type="entry name" value="Outer membrane protein Omp121"/>
    <property type="match status" value="1"/>
</dbReference>
<evidence type="ECO:0000259" key="11">
    <source>
        <dbReference type="Pfam" id="PF00593"/>
    </source>
</evidence>
<dbReference type="RefSeq" id="WP_134436053.1">
    <property type="nucleotide sequence ID" value="NZ_SOML01000004.1"/>
</dbReference>
<keyword evidence="14" id="KW-1185">Reference proteome</keyword>
<evidence type="ECO:0000256" key="9">
    <source>
        <dbReference type="RuleBase" id="RU003357"/>
    </source>
</evidence>
<keyword evidence="13" id="KW-0675">Receptor</keyword>
<proteinExistence type="inferred from homology"/>
<dbReference type="Gene3D" id="2.60.40.1120">
    <property type="entry name" value="Carboxypeptidase-like, regulatory domain"/>
    <property type="match status" value="1"/>
</dbReference>
<keyword evidence="7 8" id="KW-0998">Cell outer membrane</keyword>
<dbReference type="SUPFAM" id="SSF49464">
    <property type="entry name" value="Carboxypeptidase regulatory domain-like"/>
    <property type="match status" value="1"/>
</dbReference>
<evidence type="ECO:0000256" key="7">
    <source>
        <dbReference type="ARBA" id="ARBA00023237"/>
    </source>
</evidence>
<evidence type="ECO:0000313" key="13">
    <source>
        <dbReference type="EMBL" id="TFD96732.1"/>
    </source>
</evidence>
<keyword evidence="4 8" id="KW-0812">Transmembrane</keyword>
<sequence length="1021" mass="112353">MKEKVKKCCATLLLFTMMGVLSIATMYAQGGSTSVVRGTVTDSNGEAIIGASVVVKGTTTGTVTDLDGKFQIGAPANSTLVISYIGYKAVELPIAGQKEINIKLADDTELLSEVVVIGYGSVKKEDATGSVVAIKIDEKNKGLATTAQDLLGGKIAGVNVTSNGGRPGEGSTIRIRGGASLNAKNDPLMIIDGVIVSNDLDGSSNFLSTINPADIETFTVLKDASATAIYGSRASNGVILITTKKGVSGKLKVSYNGNFSVSTSRKTVDVLSANQYRNYITERFTGTSDEATVLGMLGTANTDWQDQIYRTALGTDHNLSMYGSLGKALPFRASLGYTKQDGILETTSMERVTASISLTPSLLDDHLKLNINGKGMYSKTRFGETGAIGSSISFDPTQAVKNGSIWGGYFSWTDGGDPNKLSSIAGKNPVAMLDMQDNRANVRNFIGNVQADYKLHFLPDLRFNVNLGIDIATTNGTDFKDPFNPTAYSLNDEQSGLRKNFYNFKNNQLLEFYAQYMKELPSLKSKFDVMGGYSWQHYKKWKDEGQWYISKEDRVSSIGEVYEGRNFLDFKEYYLLSFFGRFNYTFNDKYLLTFTLRRDGSSRFSEDNRWSLFPAAALAWKMKEESFLRDISVLSDAKLRIGWGKTGQQDLGDDYYYPSSPSYSIGEGKAYYPMGTNPDGSTNWVNLMRPSGYNPNLKWETTTTWNAGFDYGFLNNRINGSVDIYSRKTTDLLNTVAPVVAGTSPSERLPQNIGSMTNKGIEFSINGRPIATKDLDWSVGFNLAYNKSKITKLVNGSEANYYESIGSAGGDGGEKIQAYKVGYAPRVYYVYEQVYDESGKPLEGVYVDRNKDGIIDENDLYAYKKPAADVTMGFNSKWTYKNWDFGFNGRVSLGNYAYNSVAANSANLSLDQLFSNKASLSNKPTSALYTNFRSKQLFSDYYVQNASFLKIDNITLGYTLDKLKFISPTSSARFYATVQNPIIITKYDGLDPEVGNSTDPGIDYNLYPRPLVFMFGVNLNF</sequence>
<feature type="signal peptide" evidence="10">
    <location>
        <begin position="1"/>
        <end position="28"/>
    </location>
</feature>
<evidence type="ECO:0000259" key="12">
    <source>
        <dbReference type="Pfam" id="PF07715"/>
    </source>
</evidence>
<dbReference type="Gene3D" id="2.170.130.10">
    <property type="entry name" value="TonB-dependent receptor, plug domain"/>
    <property type="match status" value="1"/>
</dbReference>
<dbReference type="OrthoDB" id="9768177at2"/>
<evidence type="ECO:0000256" key="5">
    <source>
        <dbReference type="ARBA" id="ARBA00023077"/>
    </source>
</evidence>
<dbReference type="InterPro" id="IPR036942">
    <property type="entry name" value="Beta-barrel_TonB_sf"/>
</dbReference>
<evidence type="ECO:0000313" key="14">
    <source>
        <dbReference type="Proteomes" id="UP000297861"/>
    </source>
</evidence>
<gene>
    <name evidence="13" type="ORF">E2605_07885</name>
</gene>
<comment type="caution">
    <text evidence="13">The sequence shown here is derived from an EMBL/GenBank/DDBJ whole genome shotgun (WGS) entry which is preliminary data.</text>
</comment>
<dbReference type="InterPro" id="IPR023997">
    <property type="entry name" value="TonB-dep_OMP_SusC/RagA_CS"/>
</dbReference>
<protein>
    <submittedName>
        <fullName evidence="13">TonB-dependent receptor</fullName>
    </submittedName>
</protein>
<dbReference type="Pfam" id="PF00593">
    <property type="entry name" value="TonB_dep_Rec_b-barrel"/>
    <property type="match status" value="1"/>
</dbReference>
<dbReference type="InterPro" id="IPR023996">
    <property type="entry name" value="TonB-dep_OMP_SusC/RagA"/>
</dbReference>
<feature type="chain" id="PRO_5021395189" evidence="10">
    <location>
        <begin position="29"/>
        <end position="1021"/>
    </location>
</feature>
<dbReference type="Proteomes" id="UP000297861">
    <property type="component" value="Unassembled WGS sequence"/>
</dbReference>
<dbReference type="InterPro" id="IPR018247">
    <property type="entry name" value="EF_Hand_1_Ca_BS"/>
</dbReference>
<keyword evidence="3 8" id="KW-1134">Transmembrane beta strand</keyword>
<organism evidence="13 14">
    <name type="scientific">Dysgonomonas capnocytophagoides</name>
    <dbReference type="NCBI Taxonomy" id="45254"/>
    <lineage>
        <taxon>Bacteria</taxon>
        <taxon>Pseudomonadati</taxon>
        <taxon>Bacteroidota</taxon>
        <taxon>Bacteroidia</taxon>
        <taxon>Bacteroidales</taxon>
        <taxon>Dysgonomonadaceae</taxon>
        <taxon>Dysgonomonas</taxon>
    </lineage>
</organism>